<name>A0A1X1D7U1_9GAMM</name>
<dbReference type="STRING" id="1076551.HA48_12950"/>
<feature type="domain" description="ATP-grasp" evidence="5">
    <location>
        <begin position="116"/>
        <end position="298"/>
    </location>
</feature>
<dbReference type="OrthoDB" id="24041at2"/>
<keyword evidence="7" id="KW-1185">Reference proteome</keyword>
<keyword evidence="2 4" id="KW-0547">Nucleotide-binding</keyword>
<dbReference type="GO" id="GO:0016874">
    <property type="term" value="F:ligase activity"/>
    <property type="evidence" value="ECO:0007669"/>
    <property type="project" value="UniProtKB-KW"/>
</dbReference>
<evidence type="ECO:0000256" key="1">
    <source>
        <dbReference type="ARBA" id="ARBA00022598"/>
    </source>
</evidence>
<dbReference type="AlphaFoldDB" id="A0A1X1D7U1"/>
<dbReference type="SUPFAM" id="SSF56059">
    <property type="entry name" value="Glutathione synthetase ATP-binding domain-like"/>
    <property type="match status" value="1"/>
</dbReference>
<evidence type="ECO:0000256" key="3">
    <source>
        <dbReference type="ARBA" id="ARBA00022840"/>
    </source>
</evidence>
<evidence type="ECO:0000256" key="4">
    <source>
        <dbReference type="PROSITE-ProRule" id="PRU00409"/>
    </source>
</evidence>
<evidence type="ECO:0000313" key="7">
    <source>
        <dbReference type="Proteomes" id="UP000193104"/>
    </source>
</evidence>
<gene>
    <name evidence="6" type="ORF">HA48_12950</name>
</gene>
<dbReference type="InterPro" id="IPR052032">
    <property type="entry name" value="ATP-dep_AA_Ligase"/>
</dbReference>
<dbReference type="EMBL" id="MLFS01000035">
    <property type="protein sequence ID" value="ORM72755.1"/>
    <property type="molecule type" value="Genomic_DNA"/>
</dbReference>
<evidence type="ECO:0000256" key="2">
    <source>
        <dbReference type="ARBA" id="ARBA00022741"/>
    </source>
</evidence>
<dbReference type="Proteomes" id="UP000193104">
    <property type="component" value="Unassembled WGS sequence"/>
</dbReference>
<dbReference type="Gene3D" id="3.30.470.20">
    <property type="entry name" value="ATP-grasp fold, B domain"/>
    <property type="match status" value="1"/>
</dbReference>
<evidence type="ECO:0000313" key="6">
    <source>
        <dbReference type="EMBL" id="ORM72755.1"/>
    </source>
</evidence>
<organism evidence="6 7">
    <name type="scientific">Pantoea wallisii</name>
    <dbReference type="NCBI Taxonomy" id="1076551"/>
    <lineage>
        <taxon>Bacteria</taxon>
        <taxon>Pseudomonadati</taxon>
        <taxon>Pseudomonadota</taxon>
        <taxon>Gammaproteobacteria</taxon>
        <taxon>Enterobacterales</taxon>
        <taxon>Erwiniaceae</taxon>
        <taxon>Pantoea</taxon>
    </lineage>
</organism>
<dbReference type="PANTHER" id="PTHR43585">
    <property type="entry name" value="FUMIPYRROLE BIOSYNTHESIS PROTEIN C"/>
    <property type="match status" value="1"/>
</dbReference>
<reference evidence="6 7" key="1">
    <citation type="journal article" date="2017" name="Antonie Van Leeuwenhoek">
        <title>Phylogenomic resolution of the bacterial genus Pantoea and its relationship with Erwinia and Tatumella.</title>
        <authorList>
            <person name="Palmer M."/>
            <person name="Steenkamp E.T."/>
            <person name="Coetzee M.P."/>
            <person name="Chan W.Y."/>
            <person name="van Zyl E."/>
            <person name="De Maayer P."/>
            <person name="Coutinho T.A."/>
            <person name="Blom J."/>
            <person name="Smits T.H."/>
            <person name="Duffy B."/>
            <person name="Venter S.N."/>
        </authorList>
    </citation>
    <scope>NUCLEOTIDE SEQUENCE [LARGE SCALE GENOMIC DNA]</scope>
    <source>
        <strain evidence="6 7">LMG 26277</strain>
    </source>
</reference>
<sequence>MLNHQPYVIISHVVNAAVIEGFIPAAQRLGYPVIMLTDHAMAHNKLLDDSVRVIECEVFNPLSILDALTESGITPAALFSNSDHLQTATAIAATALGLPAKAWQICYAAKEKWRMRQRLNAQGLPSIWSVQLLPHEQPRAEWPWPLVIKPGQGVASMDVRLLEDPDSCQRYLASLPCRQTLLAEAFMQGPLFTLETLGDGNELVAIGGFDVTLSAPPHFVETAARWDGEQSTRWRAQALAQLQAFGVGLGVCHSEFIVTDSGPVLVEINYRSIGDGREFLLDRLLPEGWFSPILRLHLGEPLPPVKPAVGEALIHYLVAQQSGTLQRAPQPATAPGLHYRPLKAQGDRIELTHSNKDYLGVLYLEASDSTQLEQLAARTLTALTWEIAP</sequence>
<dbReference type="GO" id="GO:0005524">
    <property type="term" value="F:ATP binding"/>
    <property type="evidence" value="ECO:0007669"/>
    <property type="project" value="UniProtKB-UniRule"/>
</dbReference>
<proteinExistence type="predicted"/>
<accession>A0A1X1D7U1</accession>
<keyword evidence="1 6" id="KW-0436">Ligase</keyword>
<comment type="caution">
    <text evidence="6">The sequence shown here is derived from an EMBL/GenBank/DDBJ whole genome shotgun (WGS) entry which is preliminary data.</text>
</comment>
<dbReference type="PANTHER" id="PTHR43585:SF2">
    <property type="entry name" value="ATP-GRASP ENZYME FSQD"/>
    <property type="match status" value="1"/>
</dbReference>
<keyword evidence="3 4" id="KW-0067">ATP-binding</keyword>
<dbReference type="PROSITE" id="PS50975">
    <property type="entry name" value="ATP_GRASP"/>
    <property type="match status" value="1"/>
</dbReference>
<dbReference type="InterPro" id="IPR011761">
    <property type="entry name" value="ATP-grasp"/>
</dbReference>
<protein>
    <submittedName>
        <fullName evidence="6">Carboxylate--amine ligase</fullName>
    </submittedName>
</protein>
<dbReference type="GO" id="GO:0046872">
    <property type="term" value="F:metal ion binding"/>
    <property type="evidence" value="ECO:0007669"/>
    <property type="project" value="InterPro"/>
</dbReference>
<evidence type="ECO:0000259" key="5">
    <source>
        <dbReference type="PROSITE" id="PS50975"/>
    </source>
</evidence>
<dbReference type="RefSeq" id="WP_128601718.1">
    <property type="nucleotide sequence ID" value="NZ_MLFS01000035.1"/>
</dbReference>